<dbReference type="Pfam" id="PF13411">
    <property type="entry name" value="MerR_1"/>
    <property type="match status" value="1"/>
</dbReference>
<dbReference type="AlphaFoldDB" id="A0A7R7DMU8"/>
<dbReference type="Gene3D" id="1.10.1660.10">
    <property type="match status" value="1"/>
</dbReference>
<dbReference type="GO" id="GO:0003700">
    <property type="term" value="F:DNA-binding transcription factor activity"/>
    <property type="evidence" value="ECO:0007669"/>
    <property type="project" value="InterPro"/>
</dbReference>
<gene>
    <name evidence="3" type="ORF">Athai_21070</name>
</gene>
<dbReference type="PANTHER" id="PTHR30204">
    <property type="entry name" value="REDOX-CYCLING DRUG-SENSING TRANSCRIPTIONAL ACTIVATOR SOXR"/>
    <property type="match status" value="1"/>
</dbReference>
<dbReference type="Proteomes" id="UP000611640">
    <property type="component" value="Chromosome"/>
</dbReference>
<dbReference type="EMBL" id="AP023355">
    <property type="protein sequence ID" value="BCJ34604.1"/>
    <property type="molecule type" value="Genomic_DNA"/>
</dbReference>
<keyword evidence="4" id="KW-1185">Reference proteome</keyword>
<evidence type="ECO:0000313" key="3">
    <source>
        <dbReference type="EMBL" id="BCJ34604.1"/>
    </source>
</evidence>
<evidence type="ECO:0000313" key="4">
    <source>
        <dbReference type="Proteomes" id="UP000611640"/>
    </source>
</evidence>
<evidence type="ECO:0000259" key="2">
    <source>
        <dbReference type="PROSITE" id="PS50937"/>
    </source>
</evidence>
<keyword evidence="1" id="KW-0238">DNA-binding</keyword>
<dbReference type="PROSITE" id="PS50937">
    <property type="entry name" value="HTH_MERR_2"/>
    <property type="match status" value="1"/>
</dbReference>
<organism evidence="3 4">
    <name type="scientific">Actinocatenispora thailandica</name>
    <dbReference type="NCBI Taxonomy" id="227318"/>
    <lineage>
        <taxon>Bacteria</taxon>
        <taxon>Bacillati</taxon>
        <taxon>Actinomycetota</taxon>
        <taxon>Actinomycetes</taxon>
        <taxon>Micromonosporales</taxon>
        <taxon>Micromonosporaceae</taxon>
        <taxon>Actinocatenispora</taxon>
    </lineage>
</organism>
<dbReference type="GO" id="GO:0003677">
    <property type="term" value="F:DNA binding"/>
    <property type="evidence" value="ECO:0007669"/>
    <property type="project" value="UniProtKB-KW"/>
</dbReference>
<protein>
    <recommendedName>
        <fullName evidence="2">HTH merR-type domain-containing protein</fullName>
    </recommendedName>
</protein>
<dbReference type="SUPFAM" id="SSF55979">
    <property type="entry name" value="DNA clamp"/>
    <property type="match status" value="2"/>
</dbReference>
<dbReference type="SUPFAM" id="SSF46955">
    <property type="entry name" value="Putative DNA-binding domain"/>
    <property type="match status" value="1"/>
</dbReference>
<dbReference type="Gene3D" id="3.10.150.10">
    <property type="entry name" value="DNA Polymerase III, subunit A, domain 2"/>
    <property type="match status" value="2"/>
</dbReference>
<evidence type="ECO:0000256" key="1">
    <source>
        <dbReference type="ARBA" id="ARBA00023125"/>
    </source>
</evidence>
<dbReference type="InterPro" id="IPR000551">
    <property type="entry name" value="MerR-type_HTH_dom"/>
</dbReference>
<feature type="domain" description="HTH merR-type" evidence="2">
    <location>
        <begin position="6"/>
        <end position="76"/>
    </location>
</feature>
<name>A0A7R7DMU8_9ACTN</name>
<dbReference type="RefSeq" id="WP_203961315.1">
    <property type="nucleotide sequence ID" value="NZ_AP023355.1"/>
</dbReference>
<dbReference type="InterPro" id="IPR046938">
    <property type="entry name" value="DNA_clamp_sf"/>
</dbReference>
<dbReference type="SMART" id="SM00422">
    <property type="entry name" value="HTH_MERR"/>
    <property type="match status" value="1"/>
</dbReference>
<sequence length="350" mass="36567">MFDGGLLSIGELARASGLPVSALRFYDGARLLVPAQVDPRSGYRRYGPGQVAAARLLARLRRVGMPLADMRLLLAARDDRQLVGALVAEHLARLEAGLADARRELEHVVSETDPAVTTFRVAPTELRRALGAVTFALPSGTGSHAVPSAAEDSGVLDAVLFDVDGDRLTLVATDRYRLAVSSVPVTDRTGPDGRLPVPRAALPRLAELAGEHVAGRIDGAVMRLGELRLTAQPGQYPDYRQVTASVGGQRIPTDGAALRAMLTAGPLRSVPECSGPVAALGVDAAGTLAVLDADDAGFLTAVNRDFLLDAVAAAPAGQLVLDFAGPIHPLALRDPGDPASYSILMPVRLP</sequence>
<dbReference type="InterPro" id="IPR009061">
    <property type="entry name" value="DNA-bd_dom_put_sf"/>
</dbReference>
<dbReference type="InterPro" id="IPR047057">
    <property type="entry name" value="MerR_fam"/>
</dbReference>
<accession>A0A7R7DMU8</accession>
<proteinExistence type="predicted"/>
<reference evidence="3 4" key="1">
    <citation type="submission" date="2020-08" db="EMBL/GenBank/DDBJ databases">
        <title>Whole genome shotgun sequence of Actinocatenispora thailandica NBRC 105041.</title>
        <authorList>
            <person name="Komaki H."/>
            <person name="Tamura T."/>
        </authorList>
    </citation>
    <scope>NUCLEOTIDE SEQUENCE [LARGE SCALE GENOMIC DNA]</scope>
    <source>
        <strain evidence="3 4">NBRC 105041</strain>
    </source>
</reference>
<dbReference type="KEGG" id="atl:Athai_21070"/>
<dbReference type="PANTHER" id="PTHR30204:SF97">
    <property type="entry name" value="MERR FAMILY REGULATORY PROTEIN"/>
    <property type="match status" value="1"/>
</dbReference>